<reference evidence="3" key="1">
    <citation type="submission" date="2020-07" db="EMBL/GenBank/DDBJ databases">
        <title>Genome sequence and genetic diversity analysis of an under-domesticated orphan crop, white fonio (Digitaria exilis).</title>
        <authorList>
            <person name="Bennetzen J.L."/>
            <person name="Chen S."/>
            <person name="Ma X."/>
            <person name="Wang X."/>
            <person name="Yssel A.E.J."/>
            <person name="Chaluvadi S.R."/>
            <person name="Johnson M."/>
            <person name="Gangashetty P."/>
            <person name="Hamidou F."/>
            <person name="Sanogo M.D."/>
            <person name="Zwaenepoel A."/>
            <person name="Wallace J."/>
            <person name="Van De Peer Y."/>
            <person name="Van Deynze A."/>
        </authorList>
    </citation>
    <scope>NUCLEOTIDE SEQUENCE</scope>
    <source>
        <tissue evidence="3">Leaves</tissue>
    </source>
</reference>
<gene>
    <name evidence="3" type="ORF">HU200_014884</name>
</gene>
<feature type="compositionally biased region" description="Basic and acidic residues" evidence="2">
    <location>
        <begin position="43"/>
        <end position="60"/>
    </location>
</feature>
<feature type="region of interest" description="Disordered" evidence="2">
    <location>
        <begin position="43"/>
        <end position="374"/>
    </location>
</feature>
<comment type="caution">
    <text evidence="3">The sequence shown here is derived from an EMBL/GenBank/DDBJ whole genome shotgun (WGS) entry which is preliminary data.</text>
</comment>
<evidence type="ECO:0000256" key="1">
    <source>
        <dbReference type="SAM" id="Coils"/>
    </source>
</evidence>
<dbReference type="AlphaFoldDB" id="A0A835FBT5"/>
<sequence>MDAAAKFRALDVELAAKSARVAELEARVSLLEAENARLRKALGREGAMDRTGEEGPRSDRFGGVLRGSRHEDEAAENKLGGSAACDVIEVSDDEEGPAAADSSRGRTPEDGVAAVRTPRKRAARAVTGESEDEDDTGAGGGGGSKSKENSAGLEDDDVVVSPRGRKRAAARVVTSDSEDEDVNGGELGSGADGVDDQEGGGNMPSKKRGFCGISDSDDEDATEGVDVVTPNPKAAASPAQIESGEDEDDGVPICQVLKKMRKKRAHDSDDDELGETKGCSTPATRRSARLAKNQSTKVDRRTARRALNFVEPKESERSEDDMEDDEDMEEFINDDDSSENDTESAEESCDEPQVSGTSVLNEEPSRRPEDSDSEVDYADVMACIGRKNKDKDWKFEGDMLAAFDERPELCLKAVCALYRKQTEEEQMHKATFVQNKEGFNQIDALRGSRIAEFLLDGDLYGPLKKTIADLEQYDRSALGFCRKVASRYSKQLFAIYQNKEDPYFHP</sequence>
<name>A0A835FBT5_9POAL</name>
<keyword evidence="4" id="KW-1185">Reference proteome</keyword>
<evidence type="ECO:0000256" key="2">
    <source>
        <dbReference type="SAM" id="MobiDB-lite"/>
    </source>
</evidence>
<feature type="compositionally biased region" description="Acidic residues" evidence="2">
    <location>
        <begin position="317"/>
        <end position="350"/>
    </location>
</feature>
<keyword evidence="1" id="KW-0175">Coiled coil</keyword>
<dbReference type="PANTHER" id="PTHR34380:SF1">
    <property type="entry name" value="OS01G0221300 PROTEIN"/>
    <property type="match status" value="1"/>
</dbReference>
<protein>
    <submittedName>
        <fullName evidence="3">Uncharacterized protein</fullName>
    </submittedName>
</protein>
<dbReference type="Gramene" id="Dexi5A01G0001540.1">
    <property type="protein sequence ID" value="Dexi5A01G0001540.1:cds"/>
    <property type="gene ID" value="Dexi5A01G0001540"/>
</dbReference>
<proteinExistence type="predicted"/>
<dbReference type="EMBL" id="JACEFO010001600">
    <property type="protein sequence ID" value="KAF8733579.1"/>
    <property type="molecule type" value="Genomic_DNA"/>
</dbReference>
<dbReference type="Proteomes" id="UP000636709">
    <property type="component" value="Unassembled WGS sequence"/>
</dbReference>
<accession>A0A835FBT5</accession>
<organism evidence="3 4">
    <name type="scientific">Digitaria exilis</name>
    <dbReference type="NCBI Taxonomy" id="1010633"/>
    <lineage>
        <taxon>Eukaryota</taxon>
        <taxon>Viridiplantae</taxon>
        <taxon>Streptophyta</taxon>
        <taxon>Embryophyta</taxon>
        <taxon>Tracheophyta</taxon>
        <taxon>Spermatophyta</taxon>
        <taxon>Magnoliopsida</taxon>
        <taxon>Liliopsida</taxon>
        <taxon>Poales</taxon>
        <taxon>Poaceae</taxon>
        <taxon>PACMAD clade</taxon>
        <taxon>Panicoideae</taxon>
        <taxon>Panicodae</taxon>
        <taxon>Paniceae</taxon>
        <taxon>Anthephorinae</taxon>
        <taxon>Digitaria</taxon>
    </lineage>
</organism>
<evidence type="ECO:0000313" key="3">
    <source>
        <dbReference type="EMBL" id="KAF8733579.1"/>
    </source>
</evidence>
<dbReference type="PANTHER" id="PTHR34380">
    <property type="entry name" value="BNAA03G12380D PROTEIN"/>
    <property type="match status" value="1"/>
</dbReference>
<feature type="coiled-coil region" evidence="1">
    <location>
        <begin position="7"/>
        <end position="41"/>
    </location>
</feature>
<evidence type="ECO:0000313" key="4">
    <source>
        <dbReference type="Proteomes" id="UP000636709"/>
    </source>
</evidence>
<dbReference type="OrthoDB" id="1899721at2759"/>